<evidence type="ECO:0000256" key="1">
    <source>
        <dbReference type="SAM" id="MobiDB-lite"/>
    </source>
</evidence>
<organism evidence="2">
    <name type="scientific">Eutreptiella gymnastica</name>
    <dbReference type="NCBI Taxonomy" id="73025"/>
    <lineage>
        <taxon>Eukaryota</taxon>
        <taxon>Discoba</taxon>
        <taxon>Euglenozoa</taxon>
        <taxon>Euglenida</taxon>
        <taxon>Spirocuta</taxon>
        <taxon>Euglenophyceae</taxon>
        <taxon>Eutreptiales</taxon>
        <taxon>Eutreptiaceae</taxon>
        <taxon>Eutreptiella</taxon>
    </lineage>
</organism>
<sequence>MNAVEYSLCPRLCSVGRISTGGNALHPPLLRSTLATSSITFGYSMNRGTDSEHTDHGSEVLVFKEDLQAVKKGQCIRKGIHFEKGWKQESRMERETRANKKLLEQGPQNKDIPEKRRGWGGSGTKKIVYQ</sequence>
<dbReference type="EMBL" id="HBJA01121441">
    <property type="protein sequence ID" value="CAE0830515.1"/>
    <property type="molecule type" value="Transcribed_RNA"/>
</dbReference>
<proteinExistence type="predicted"/>
<protein>
    <submittedName>
        <fullName evidence="2">Uncharacterized protein</fullName>
    </submittedName>
</protein>
<reference evidence="2" key="1">
    <citation type="submission" date="2021-01" db="EMBL/GenBank/DDBJ databases">
        <authorList>
            <person name="Corre E."/>
            <person name="Pelletier E."/>
            <person name="Niang G."/>
            <person name="Scheremetjew M."/>
            <person name="Finn R."/>
            <person name="Kale V."/>
            <person name="Holt S."/>
            <person name="Cochrane G."/>
            <person name="Meng A."/>
            <person name="Brown T."/>
            <person name="Cohen L."/>
        </authorList>
    </citation>
    <scope>NUCLEOTIDE SEQUENCE</scope>
    <source>
        <strain evidence="2">CCMP1594</strain>
    </source>
</reference>
<feature type="region of interest" description="Disordered" evidence="1">
    <location>
        <begin position="89"/>
        <end position="130"/>
    </location>
</feature>
<accession>A0A7S4LHV6</accession>
<name>A0A7S4LHV6_9EUGL</name>
<feature type="compositionally biased region" description="Basic and acidic residues" evidence="1">
    <location>
        <begin position="89"/>
        <end position="103"/>
    </location>
</feature>
<dbReference type="AlphaFoldDB" id="A0A7S4LHV6"/>
<evidence type="ECO:0000313" key="2">
    <source>
        <dbReference type="EMBL" id="CAE0830515.1"/>
    </source>
</evidence>
<gene>
    <name evidence="2" type="ORF">EGYM00163_LOCUS41796</name>
</gene>